<accession>A0A433SBG8</accession>
<feature type="transmembrane region" description="Helical" evidence="10">
    <location>
        <begin position="85"/>
        <end position="107"/>
    </location>
</feature>
<evidence type="ECO:0000259" key="11">
    <source>
        <dbReference type="PROSITE" id="PS50850"/>
    </source>
</evidence>
<evidence type="ECO:0000313" key="13">
    <source>
        <dbReference type="Proteomes" id="UP000286947"/>
    </source>
</evidence>
<feature type="transmembrane region" description="Helical" evidence="10">
    <location>
        <begin position="401"/>
        <end position="422"/>
    </location>
</feature>
<dbReference type="GO" id="GO:0005886">
    <property type="term" value="C:plasma membrane"/>
    <property type="evidence" value="ECO:0007669"/>
    <property type="project" value="UniProtKB-SubCell"/>
</dbReference>
<feature type="transmembrane region" description="Helical" evidence="10">
    <location>
        <begin position="366"/>
        <end position="389"/>
    </location>
</feature>
<feature type="domain" description="Major facilitator superfamily (MFS) profile" evidence="11">
    <location>
        <begin position="46"/>
        <end position="456"/>
    </location>
</feature>
<protein>
    <submittedName>
        <fullName evidence="12">Alpha-ketoglutarate permease</fullName>
    </submittedName>
</protein>
<keyword evidence="8 10" id="KW-0472">Membrane</keyword>
<evidence type="ECO:0000256" key="1">
    <source>
        <dbReference type="ARBA" id="ARBA00004651"/>
    </source>
</evidence>
<dbReference type="PROSITE" id="PS50850">
    <property type="entry name" value="MFS"/>
    <property type="match status" value="1"/>
</dbReference>
<dbReference type="EMBL" id="PQSP01000007">
    <property type="protein sequence ID" value="RUS66082.1"/>
    <property type="molecule type" value="Genomic_DNA"/>
</dbReference>
<feature type="compositionally biased region" description="Polar residues" evidence="9">
    <location>
        <begin position="476"/>
        <end position="493"/>
    </location>
</feature>
<feature type="transmembrane region" description="Helical" evidence="10">
    <location>
        <begin position="312"/>
        <end position="329"/>
    </location>
</feature>
<dbReference type="InterPro" id="IPR020846">
    <property type="entry name" value="MFS_dom"/>
</dbReference>
<feature type="transmembrane region" description="Helical" evidence="10">
    <location>
        <begin position="434"/>
        <end position="452"/>
    </location>
</feature>
<sequence>MRMAFCCFVGLSLFLTKEYFDMTTTAHSAAELKAQQRAETRKSVKAIVASATGNLVEWYDFYIYSFAAIYFSSQFFPTGSQTSQLLKAAAVFGIGFVMRPVGSWFFGRIADRKGRKASLLLSVVLMCLGSLVIAILPTFSTLESWGINGLWAAVFLTLARMLQGFSAGGEYGATATYMSEVATSRNRGFLASFQYVTLIGGQLLATLVLLVLGLLLSKEEMVAWGWRIPFLIGAAAALVALYLRRKLHETAPSDAQKNKEAGTIKGLKNYKKGVMLVFCITAASSLCFYTYTTYMQKFLVNTAGMDPNIVHMIFPVVLILFMIMQPFVGAWSDRVGRRNHIITFGIFMAVVTYPVLTFLGQGHSPIVTTLVLLIPMFGLSFYTSISGIFKAELFPPHVRALGVGFPYAIANAIFGGSAEYLALQFKDWNIPSVFYVYVVCMAIMVTFMGFLMPDSRKRGAKGIAQDLSMHEHHPQHNTPTHTEPSTSAGLTRA</sequence>
<dbReference type="Gene3D" id="1.20.1250.20">
    <property type="entry name" value="MFS general substrate transporter like domains"/>
    <property type="match status" value="1"/>
</dbReference>
<dbReference type="PROSITE" id="PS00216">
    <property type="entry name" value="SUGAR_TRANSPORT_1"/>
    <property type="match status" value="1"/>
</dbReference>
<keyword evidence="13" id="KW-1185">Reference proteome</keyword>
<gene>
    <name evidence="12" type="primary">kgtP</name>
    <name evidence="12" type="ORF">CUZ56_02440</name>
</gene>
<comment type="subcellular location">
    <subcellularLocation>
        <location evidence="1">Cell membrane</location>
        <topology evidence="1">Multi-pass membrane protein</topology>
    </subcellularLocation>
</comment>
<evidence type="ECO:0000256" key="8">
    <source>
        <dbReference type="ARBA" id="ARBA00023136"/>
    </source>
</evidence>
<dbReference type="InterPro" id="IPR051084">
    <property type="entry name" value="H+-coupled_symporters"/>
</dbReference>
<evidence type="ECO:0000256" key="2">
    <source>
        <dbReference type="ARBA" id="ARBA00008240"/>
    </source>
</evidence>
<dbReference type="FunFam" id="1.20.1250.20:FF:000001">
    <property type="entry name" value="Dicarboxylate MFS transporter"/>
    <property type="match status" value="1"/>
</dbReference>
<keyword evidence="3" id="KW-0813">Transport</keyword>
<keyword evidence="4" id="KW-1003">Cell membrane</keyword>
<dbReference type="InterPro" id="IPR011701">
    <property type="entry name" value="MFS"/>
</dbReference>
<comment type="similarity">
    <text evidence="2">Belongs to the major facilitator superfamily. Metabolite:H+ Symporter (MHS) family (TC 2.A.1.6) family.</text>
</comment>
<evidence type="ECO:0000256" key="3">
    <source>
        <dbReference type="ARBA" id="ARBA00022448"/>
    </source>
</evidence>
<evidence type="ECO:0000256" key="9">
    <source>
        <dbReference type="SAM" id="MobiDB-lite"/>
    </source>
</evidence>
<feature type="transmembrane region" description="Helical" evidence="10">
    <location>
        <begin position="273"/>
        <end position="292"/>
    </location>
</feature>
<keyword evidence="7 10" id="KW-1133">Transmembrane helix</keyword>
<dbReference type="InterPro" id="IPR005829">
    <property type="entry name" value="Sugar_transporter_CS"/>
</dbReference>
<name>A0A433SBG8_9BURK</name>
<dbReference type="SUPFAM" id="SSF103473">
    <property type="entry name" value="MFS general substrate transporter"/>
    <property type="match status" value="1"/>
</dbReference>
<dbReference type="Pfam" id="PF07690">
    <property type="entry name" value="MFS_1"/>
    <property type="match status" value="1"/>
</dbReference>
<evidence type="ECO:0000256" key="10">
    <source>
        <dbReference type="SAM" id="Phobius"/>
    </source>
</evidence>
<evidence type="ECO:0000256" key="6">
    <source>
        <dbReference type="ARBA" id="ARBA00022847"/>
    </source>
</evidence>
<dbReference type="GO" id="GO:0015293">
    <property type="term" value="F:symporter activity"/>
    <property type="evidence" value="ECO:0007669"/>
    <property type="project" value="UniProtKB-KW"/>
</dbReference>
<comment type="caution">
    <text evidence="12">The sequence shown here is derived from an EMBL/GenBank/DDBJ whole genome shotgun (WGS) entry which is preliminary data.</text>
</comment>
<feature type="transmembrane region" description="Helical" evidence="10">
    <location>
        <begin position="195"/>
        <end position="217"/>
    </location>
</feature>
<dbReference type="PROSITE" id="PS00217">
    <property type="entry name" value="SUGAR_TRANSPORT_2"/>
    <property type="match status" value="1"/>
</dbReference>
<feature type="transmembrane region" description="Helical" evidence="10">
    <location>
        <begin position="119"/>
        <end position="139"/>
    </location>
</feature>
<evidence type="ECO:0000256" key="7">
    <source>
        <dbReference type="ARBA" id="ARBA00022989"/>
    </source>
</evidence>
<dbReference type="PANTHER" id="PTHR43528:SF1">
    <property type="entry name" value="ALPHA-KETOGLUTARATE PERMEASE"/>
    <property type="match status" value="1"/>
</dbReference>
<feature type="transmembrane region" description="Helical" evidence="10">
    <location>
        <begin position="145"/>
        <end position="162"/>
    </location>
</feature>
<evidence type="ECO:0000313" key="12">
    <source>
        <dbReference type="EMBL" id="RUS66082.1"/>
    </source>
</evidence>
<dbReference type="Proteomes" id="UP000286947">
    <property type="component" value="Unassembled WGS sequence"/>
</dbReference>
<feature type="transmembrane region" description="Helical" evidence="10">
    <location>
        <begin position="341"/>
        <end position="360"/>
    </location>
</feature>
<organism evidence="12 13">
    <name type="scientific">Saezia sanguinis</name>
    <dbReference type="NCBI Taxonomy" id="1965230"/>
    <lineage>
        <taxon>Bacteria</taxon>
        <taxon>Pseudomonadati</taxon>
        <taxon>Pseudomonadota</taxon>
        <taxon>Betaproteobacteria</taxon>
        <taxon>Burkholderiales</taxon>
        <taxon>Saeziaceae</taxon>
        <taxon>Saezia</taxon>
    </lineage>
</organism>
<proteinExistence type="inferred from homology"/>
<evidence type="ECO:0000256" key="5">
    <source>
        <dbReference type="ARBA" id="ARBA00022692"/>
    </source>
</evidence>
<keyword evidence="6" id="KW-0769">Symport</keyword>
<dbReference type="AlphaFoldDB" id="A0A433SBG8"/>
<evidence type="ECO:0000256" key="4">
    <source>
        <dbReference type="ARBA" id="ARBA00022475"/>
    </source>
</evidence>
<dbReference type="PANTHER" id="PTHR43528">
    <property type="entry name" value="ALPHA-KETOGLUTARATE PERMEASE"/>
    <property type="match status" value="1"/>
</dbReference>
<keyword evidence="5 10" id="KW-0812">Transmembrane</keyword>
<feature type="transmembrane region" description="Helical" evidence="10">
    <location>
        <begin position="223"/>
        <end position="243"/>
    </location>
</feature>
<dbReference type="InterPro" id="IPR036259">
    <property type="entry name" value="MFS_trans_sf"/>
</dbReference>
<feature type="region of interest" description="Disordered" evidence="9">
    <location>
        <begin position="470"/>
        <end position="493"/>
    </location>
</feature>
<reference evidence="12 13" key="1">
    <citation type="submission" date="2018-01" db="EMBL/GenBank/DDBJ databases">
        <title>Saezia sanguinis gen. nov., sp. nov., in the order Burkholderiales isolated from human blood.</title>
        <authorList>
            <person name="Medina-Pascual M.J."/>
            <person name="Valdezate S."/>
            <person name="Monzon S."/>
            <person name="Cuesta I."/>
            <person name="Carrasco G."/>
            <person name="Villalon P."/>
            <person name="Saez-Nieto J.A."/>
        </authorList>
    </citation>
    <scope>NUCLEOTIDE SEQUENCE [LARGE SCALE GENOMIC DNA]</scope>
    <source>
        <strain evidence="12 13">CNM695-12</strain>
    </source>
</reference>